<keyword evidence="2" id="KW-1185">Reference proteome</keyword>
<protein>
    <submittedName>
        <fullName evidence="1">Uncharacterized protein</fullName>
    </submittedName>
</protein>
<dbReference type="EMBL" id="BQNB010011950">
    <property type="protein sequence ID" value="GJS97276.1"/>
    <property type="molecule type" value="Genomic_DNA"/>
</dbReference>
<accession>A0ABQ5A6M6</accession>
<organism evidence="1 2">
    <name type="scientific">Tanacetum coccineum</name>
    <dbReference type="NCBI Taxonomy" id="301880"/>
    <lineage>
        <taxon>Eukaryota</taxon>
        <taxon>Viridiplantae</taxon>
        <taxon>Streptophyta</taxon>
        <taxon>Embryophyta</taxon>
        <taxon>Tracheophyta</taxon>
        <taxon>Spermatophyta</taxon>
        <taxon>Magnoliopsida</taxon>
        <taxon>eudicotyledons</taxon>
        <taxon>Gunneridae</taxon>
        <taxon>Pentapetalae</taxon>
        <taxon>asterids</taxon>
        <taxon>campanulids</taxon>
        <taxon>Asterales</taxon>
        <taxon>Asteraceae</taxon>
        <taxon>Asteroideae</taxon>
        <taxon>Anthemideae</taxon>
        <taxon>Anthemidinae</taxon>
        <taxon>Tanacetum</taxon>
    </lineage>
</organism>
<evidence type="ECO:0000313" key="1">
    <source>
        <dbReference type="EMBL" id="GJS97276.1"/>
    </source>
</evidence>
<gene>
    <name evidence="1" type="ORF">Tco_0804244</name>
</gene>
<comment type="caution">
    <text evidence="1">The sequence shown here is derived from an EMBL/GenBank/DDBJ whole genome shotgun (WGS) entry which is preliminary data.</text>
</comment>
<proteinExistence type="predicted"/>
<reference evidence="1" key="1">
    <citation type="journal article" date="2022" name="Int. J. Mol. Sci.">
        <title>Draft Genome of Tanacetum Coccineum: Genomic Comparison of Closely Related Tanacetum-Family Plants.</title>
        <authorList>
            <person name="Yamashiro T."/>
            <person name="Shiraishi A."/>
            <person name="Nakayama K."/>
            <person name="Satake H."/>
        </authorList>
    </citation>
    <scope>NUCLEOTIDE SEQUENCE</scope>
</reference>
<evidence type="ECO:0000313" key="2">
    <source>
        <dbReference type="Proteomes" id="UP001151760"/>
    </source>
</evidence>
<reference evidence="1" key="2">
    <citation type="submission" date="2022-01" db="EMBL/GenBank/DDBJ databases">
        <authorList>
            <person name="Yamashiro T."/>
            <person name="Shiraishi A."/>
            <person name="Satake H."/>
            <person name="Nakayama K."/>
        </authorList>
    </citation>
    <scope>NUCLEOTIDE SEQUENCE</scope>
</reference>
<dbReference type="Proteomes" id="UP001151760">
    <property type="component" value="Unassembled WGS sequence"/>
</dbReference>
<sequence>MRKNQISLFTKPSTSNDDLSEMELKLRMLNKIHLNKSNTTHPTHQKLYDTLYDSVTREGRTRRKDVDQEDAYVHNHPNAGWFTKKTGSTNAMRRTTWFELLLKLEIDQNWNHILGPSIVAIAKKLKELIHKDKLTIADLKGAGLEKLKQQYKNDVELEYHVDQLKAIVLTEAEWNVGECDMSKPRSFERHMSMSIKPHPSFYNNNFYYLNRVEDLQLGVESYQRTLNITKPKLYFEGIEDRIPYTMSRAEKEVVYLNQHNRRSLMKLNEVKKFYDGTLTKIPENLIDMVNKNELGRGNKRLKGRDWNDKDIKRSTEMLDEIDQVMKSREQLRRFEEYVGGRPETIDPRFYIRPM</sequence>
<name>A0ABQ5A6M6_9ASTR</name>